<reference evidence="6" key="1">
    <citation type="submission" date="2016-11" db="UniProtKB">
        <authorList>
            <consortium name="WormBaseParasite"/>
        </authorList>
    </citation>
    <scope>IDENTIFICATION</scope>
</reference>
<dbReference type="WBParaSite" id="Csp11.Scaffold630.g22014.t1">
    <property type="protein sequence ID" value="Csp11.Scaffold630.g22014.t1"/>
    <property type="gene ID" value="Csp11.Scaffold630.g22014"/>
</dbReference>
<evidence type="ECO:0000256" key="2">
    <source>
        <dbReference type="ARBA" id="ARBA00023015"/>
    </source>
</evidence>
<dbReference type="PANTHER" id="PTHR45886">
    <property type="entry name" value="NUCLEAR HORMONE RECEPTOR FAMILY-RELATED-RELATED"/>
    <property type="match status" value="1"/>
</dbReference>
<dbReference type="SUPFAM" id="SSF48508">
    <property type="entry name" value="Nuclear receptor ligand-binding domain"/>
    <property type="match status" value="1"/>
</dbReference>
<evidence type="ECO:0000313" key="6">
    <source>
        <dbReference type="WBParaSite" id="Csp11.Scaffold630.g22014.t1"/>
    </source>
</evidence>
<keyword evidence="3" id="KW-0804">Transcription</keyword>
<dbReference type="InterPro" id="IPR035500">
    <property type="entry name" value="NHR-like_dom_sf"/>
</dbReference>
<evidence type="ECO:0000256" key="1">
    <source>
        <dbReference type="ARBA" id="ARBA00005993"/>
    </source>
</evidence>
<dbReference type="PANTHER" id="PTHR45886:SF9">
    <property type="entry name" value="NR LBD DOMAIN-CONTAINING PROTEIN-RELATED"/>
    <property type="match status" value="1"/>
</dbReference>
<proteinExistence type="inferred from homology"/>
<accession>A0A1I7V3H2</accession>
<organism evidence="5 6">
    <name type="scientific">Caenorhabditis tropicalis</name>
    <dbReference type="NCBI Taxonomy" id="1561998"/>
    <lineage>
        <taxon>Eukaryota</taxon>
        <taxon>Metazoa</taxon>
        <taxon>Ecdysozoa</taxon>
        <taxon>Nematoda</taxon>
        <taxon>Chromadorea</taxon>
        <taxon>Rhabditida</taxon>
        <taxon>Rhabditina</taxon>
        <taxon>Rhabditomorpha</taxon>
        <taxon>Rhabditoidea</taxon>
        <taxon>Rhabditidae</taxon>
        <taxon>Peloderinae</taxon>
        <taxon>Caenorhabditis</taxon>
    </lineage>
</organism>
<keyword evidence="2" id="KW-0805">Transcription regulation</keyword>
<evidence type="ECO:0000256" key="3">
    <source>
        <dbReference type="ARBA" id="ARBA00023163"/>
    </source>
</evidence>
<protein>
    <submittedName>
        <fullName evidence="6">NR LBD domain-containing protein</fullName>
    </submittedName>
</protein>
<comment type="similarity">
    <text evidence="1">Belongs to the nuclear hormone receptor family.</text>
</comment>
<keyword evidence="4" id="KW-0675">Receptor</keyword>
<evidence type="ECO:0000313" key="5">
    <source>
        <dbReference type="Proteomes" id="UP000095282"/>
    </source>
</evidence>
<sequence length="67" mass="7761">MEQRDIYASALYQYCLMKDSTSGPSRYVDLLSISQVANKTYNLIEGFAVLFQCKIKNQDKNDLIKFE</sequence>
<keyword evidence="5" id="KW-1185">Reference proteome</keyword>
<dbReference type="Proteomes" id="UP000095282">
    <property type="component" value="Unplaced"/>
</dbReference>
<name>A0A1I7V3H2_9PELO</name>
<dbReference type="AlphaFoldDB" id="A0A1I7V3H2"/>
<evidence type="ECO:0000256" key="4">
    <source>
        <dbReference type="ARBA" id="ARBA00023170"/>
    </source>
</evidence>